<evidence type="ECO:0000313" key="10">
    <source>
        <dbReference type="EMBL" id="PHM28628.1"/>
    </source>
</evidence>
<feature type="active site" description="Nucleophile" evidence="7">
    <location>
        <position position="422"/>
    </location>
</feature>
<evidence type="ECO:0000256" key="3">
    <source>
        <dbReference type="ARBA" id="ARBA00022670"/>
    </source>
</evidence>
<comment type="subcellular location">
    <subcellularLocation>
        <location evidence="1">Membrane</location>
    </subcellularLocation>
</comment>
<name>A0A2D0J2R2_XENBU</name>
<dbReference type="Gene3D" id="3.90.226.10">
    <property type="entry name" value="2-enoyl-CoA Hydratase, Chain A, domain 1"/>
    <property type="match status" value="3"/>
</dbReference>
<dbReference type="CDD" id="cd07023">
    <property type="entry name" value="S49_Sppa_N_C"/>
    <property type="match status" value="1"/>
</dbReference>
<dbReference type="RefSeq" id="WP_099135214.1">
    <property type="nucleotide sequence ID" value="NZ_CAWNNJ010000108.1"/>
</dbReference>
<gene>
    <name evidence="10" type="ORF">Xbud_01223</name>
</gene>
<dbReference type="InterPro" id="IPR004635">
    <property type="entry name" value="Pept_S49_SppA"/>
</dbReference>
<dbReference type="OrthoDB" id="9764363at2"/>
<dbReference type="GO" id="GO:0008236">
    <property type="term" value="F:serine-type peptidase activity"/>
    <property type="evidence" value="ECO:0007669"/>
    <property type="project" value="UniProtKB-KW"/>
</dbReference>
<evidence type="ECO:0000313" key="11">
    <source>
        <dbReference type="Proteomes" id="UP000225833"/>
    </source>
</evidence>
<dbReference type="InterPro" id="IPR047272">
    <property type="entry name" value="S49_SppA_C"/>
</dbReference>
<dbReference type="Proteomes" id="UP000225833">
    <property type="component" value="Unassembled WGS sequence"/>
</dbReference>
<evidence type="ECO:0000256" key="6">
    <source>
        <dbReference type="ARBA" id="ARBA00023136"/>
    </source>
</evidence>
<dbReference type="InterPro" id="IPR047217">
    <property type="entry name" value="S49_SppA_67K_type_N"/>
</dbReference>
<dbReference type="InterPro" id="IPR002142">
    <property type="entry name" value="Peptidase_S49"/>
</dbReference>
<keyword evidence="8" id="KW-0812">Transmembrane</keyword>
<dbReference type="Gene3D" id="6.20.330.10">
    <property type="match status" value="1"/>
</dbReference>
<evidence type="ECO:0000256" key="7">
    <source>
        <dbReference type="PIRSR" id="PIRSR001217-1"/>
    </source>
</evidence>
<feature type="transmembrane region" description="Helical" evidence="8">
    <location>
        <begin position="21"/>
        <end position="45"/>
    </location>
</feature>
<accession>A0A2D0J2R2</accession>
<proteinExistence type="inferred from homology"/>
<dbReference type="SUPFAM" id="SSF52096">
    <property type="entry name" value="ClpP/crotonase"/>
    <property type="match status" value="2"/>
</dbReference>
<dbReference type="InterPro" id="IPR029045">
    <property type="entry name" value="ClpP/crotonase-like_dom_sf"/>
</dbReference>
<dbReference type="GO" id="GO:0006465">
    <property type="term" value="P:signal peptide processing"/>
    <property type="evidence" value="ECO:0007669"/>
    <property type="project" value="InterPro"/>
</dbReference>
<reference evidence="10 11" key="1">
    <citation type="journal article" date="2017" name="Nat. Microbiol.">
        <title>Natural product diversity associated with the nematode symbionts Photorhabdus and Xenorhabdus.</title>
        <authorList>
            <person name="Tobias N.J."/>
            <person name="Wolff H."/>
            <person name="Djahanschiri B."/>
            <person name="Grundmann F."/>
            <person name="Kronenwerth M."/>
            <person name="Shi Y.M."/>
            <person name="Simonyi S."/>
            <person name="Grun P."/>
            <person name="Shapiro-Ilan D."/>
            <person name="Pidot S.J."/>
            <person name="Stinear T.P."/>
            <person name="Ebersberger I."/>
            <person name="Bode H.B."/>
        </authorList>
    </citation>
    <scope>NUCLEOTIDE SEQUENCE [LARGE SCALE GENOMIC DNA]</scope>
    <source>
        <strain evidence="10 11">DSM 16342</strain>
    </source>
</reference>
<dbReference type="NCBIfam" id="NF008195">
    <property type="entry name" value="PRK10949.1"/>
    <property type="match status" value="1"/>
</dbReference>
<feature type="active site" description="Proton donor/acceptor" evidence="7">
    <location>
        <position position="209"/>
    </location>
</feature>
<evidence type="ECO:0000256" key="2">
    <source>
        <dbReference type="ARBA" id="ARBA00008683"/>
    </source>
</evidence>
<dbReference type="GO" id="GO:0016020">
    <property type="term" value="C:membrane"/>
    <property type="evidence" value="ECO:0007669"/>
    <property type="project" value="UniProtKB-SubCell"/>
</dbReference>
<evidence type="ECO:0000256" key="8">
    <source>
        <dbReference type="SAM" id="Phobius"/>
    </source>
</evidence>
<comment type="similarity">
    <text evidence="2">Belongs to the peptidase S49 family.</text>
</comment>
<evidence type="ECO:0000256" key="1">
    <source>
        <dbReference type="ARBA" id="ARBA00004370"/>
    </source>
</evidence>
<dbReference type="PANTHER" id="PTHR33209:SF1">
    <property type="entry name" value="PEPTIDASE S49 DOMAIN-CONTAINING PROTEIN"/>
    <property type="match status" value="1"/>
</dbReference>
<organism evidence="10 11">
    <name type="scientific">Xenorhabdus budapestensis</name>
    <dbReference type="NCBI Taxonomy" id="290110"/>
    <lineage>
        <taxon>Bacteria</taxon>
        <taxon>Pseudomonadati</taxon>
        <taxon>Pseudomonadota</taxon>
        <taxon>Gammaproteobacteria</taxon>
        <taxon>Enterobacterales</taxon>
        <taxon>Morganellaceae</taxon>
        <taxon>Xenorhabdus</taxon>
    </lineage>
</organism>
<dbReference type="NCBIfam" id="TIGR00706">
    <property type="entry name" value="SppA_dom"/>
    <property type="match status" value="1"/>
</dbReference>
<evidence type="ECO:0000256" key="5">
    <source>
        <dbReference type="ARBA" id="ARBA00022825"/>
    </source>
</evidence>
<feature type="domain" description="Peptidase S49" evidence="9">
    <location>
        <begin position="407"/>
        <end position="556"/>
    </location>
</feature>
<keyword evidence="5" id="KW-0720">Serine protease</keyword>
<keyword evidence="6 8" id="KW-0472">Membrane</keyword>
<dbReference type="CDD" id="cd07018">
    <property type="entry name" value="S49_SppA_67K_type"/>
    <property type="match status" value="1"/>
</dbReference>
<keyword evidence="3" id="KW-0645">Protease</keyword>
<dbReference type="Pfam" id="PF01343">
    <property type="entry name" value="Peptidase_S49"/>
    <property type="match status" value="2"/>
</dbReference>
<comment type="caution">
    <text evidence="10">The sequence shown here is derived from an EMBL/GenBank/DDBJ whole genome shotgun (WGS) entry which is preliminary data.</text>
</comment>
<feature type="domain" description="Peptidase S49" evidence="9">
    <location>
        <begin position="141"/>
        <end position="289"/>
    </location>
</feature>
<dbReference type="InterPro" id="IPR004634">
    <property type="entry name" value="Pept_S49_pIV"/>
</dbReference>
<sequence>MRTLWKFIAAIFKWSWKLLNFVRQFISNLIFILLVVLVTTGVLIYKEQFRLSNDYSGALYVNLSGIVVDQVSVLNPLDKLGRDLVDSSSNRSQQTSVFDIVDSIRRAKSDPKITGMVLKLDDFIGADQSSMSYIGKVINEFKASGKPVIAIGNNYSQAQYYLASYANKIFLAPQGSVSLHGFSTNHLFYKSLLENLKISTHIFRVGTYKSAVEPMMRNDMSDDARKADTLWLNELWNNYRQVIATNRKIPLDQVLPDPSTFIEKFRKAGGNGALYAFQNGLVDKIASLNVIEKKLIHQFGWDKQNQHFNYISINDYIAKQPVQNSYQNNGNIAVIMIEGTIMDGKQSNDIAGGDTIAAQLREARMNPKIKAIILRVNSPGGSISASELIRSELMAIREGTDENGKKVNQKPIVVSMGGLAASGGYWVSTPANYIIASPNTLTGSIGVFGVFNTFEKSLDHLGVNTDGVSTHPLSDISLTKGINPLFSDVMQLSIENGYNQFIGLVANSRHKSVDEIKNIAEGRVWSGSDAKKNGLVDQLGDFDDAVKKAVELADLKTASLDWMQPELSFTEKLMLEFSSSAQAIMPNILQSVLPASFVQAAQDMKQQAIFYNRMNDPQNIYAFCLNCENIR</sequence>
<dbReference type="AlphaFoldDB" id="A0A2D0J2R2"/>
<dbReference type="PANTHER" id="PTHR33209">
    <property type="entry name" value="PROTEASE 4"/>
    <property type="match status" value="1"/>
</dbReference>
<dbReference type="NCBIfam" id="TIGR00705">
    <property type="entry name" value="SppA_67K"/>
    <property type="match status" value="1"/>
</dbReference>
<keyword evidence="8" id="KW-1133">Transmembrane helix</keyword>
<evidence type="ECO:0000256" key="4">
    <source>
        <dbReference type="ARBA" id="ARBA00022801"/>
    </source>
</evidence>
<protein>
    <submittedName>
        <fullName evidence="10">Signal peptide peptidase SppA</fullName>
    </submittedName>
</protein>
<dbReference type="PIRSF" id="PIRSF001217">
    <property type="entry name" value="Protease_4_SppA"/>
    <property type="match status" value="1"/>
</dbReference>
<evidence type="ECO:0000259" key="9">
    <source>
        <dbReference type="Pfam" id="PF01343"/>
    </source>
</evidence>
<dbReference type="EMBL" id="NIBS01000004">
    <property type="protein sequence ID" value="PHM28628.1"/>
    <property type="molecule type" value="Genomic_DNA"/>
</dbReference>
<keyword evidence="4" id="KW-0378">Hydrolase</keyword>